<sequence>MTGSPTFDLGLPGHRDGEYFPAVLVEGHELDLPEHRAQAADPGRADRR</sequence>
<accession>A0ABY4QRU1</accession>
<keyword evidence="2" id="KW-1185">Reference proteome</keyword>
<reference evidence="1" key="1">
    <citation type="submission" date="2022-05" db="EMBL/GenBank/DDBJ databases">
        <title>A methanotrophic Mycobacterium dominates a cave microbial ecosystem.</title>
        <authorList>
            <person name="Van Spanning R.J.M."/>
            <person name="Guan Q."/>
            <person name="Melkonian C."/>
            <person name="Gallant J."/>
            <person name="Polerecky L."/>
            <person name="Flot J.-F."/>
            <person name="Brandt B.W."/>
            <person name="Braster M."/>
            <person name="Iturbe Espinoza P."/>
            <person name="Aerts J."/>
            <person name="Meima-Franke M."/>
            <person name="Piersma S.R."/>
            <person name="Bunduc C."/>
            <person name="Ummels R."/>
            <person name="Pain A."/>
            <person name="Fleming E.J."/>
            <person name="van der Wel N."/>
            <person name="Gherman V.D."/>
            <person name="Sarbu S.M."/>
            <person name="Bodelier P.L.E."/>
            <person name="Bitter W."/>
        </authorList>
    </citation>
    <scope>NUCLEOTIDE SEQUENCE</scope>
    <source>
        <strain evidence="1">Sulfur Cave</strain>
    </source>
</reference>
<dbReference type="RefSeq" id="WP_219066906.1">
    <property type="nucleotide sequence ID" value="NZ_CAJUXY010000012.1"/>
</dbReference>
<gene>
    <name evidence="1" type="ORF">M5I08_12300</name>
</gene>
<evidence type="ECO:0000313" key="2">
    <source>
        <dbReference type="Proteomes" id="UP001056610"/>
    </source>
</evidence>
<evidence type="ECO:0000313" key="1">
    <source>
        <dbReference type="EMBL" id="UQX13391.1"/>
    </source>
</evidence>
<dbReference type="Proteomes" id="UP001056610">
    <property type="component" value="Chromosome"/>
</dbReference>
<proteinExistence type="predicted"/>
<protein>
    <submittedName>
        <fullName evidence="1">Uncharacterized protein</fullName>
    </submittedName>
</protein>
<organism evidence="1 2">
    <name type="scientific">Candidatus Mycobacterium methanotrophicum</name>
    <dbReference type="NCBI Taxonomy" id="2943498"/>
    <lineage>
        <taxon>Bacteria</taxon>
        <taxon>Bacillati</taxon>
        <taxon>Actinomycetota</taxon>
        <taxon>Actinomycetes</taxon>
        <taxon>Mycobacteriales</taxon>
        <taxon>Mycobacteriaceae</taxon>
        <taxon>Mycobacterium</taxon>
    </lineage>
</organism>
<dbReference type="EMBL" id="CP097320">
    <property type="protein sequence ID" value="UQX13391.1"/>
    <property type="molecule type" value="Genomic_DNA"/>
</dbReference>
<name>A0ABY4QRU1_9MYCO</name>